<gene>
    <name evidence="3" type="primary">LOC115230839</name>
</gene>
<evidence type="ECO:0000313" key="3">
    <source>
        <dbReference type="RefSeq" id="XP_029656824.1"/>
    </source>
</evidence>
<sequence>MATKQKAIQLKIENTNDKEAKEKLKRERRKISRTIKKENLKYVKALLNSRISEVEDLKDGAQMYAAIRLLRRRQQKTKLVVHDEHGKTIGNPIEMVNTIADHFEILFNGRADALDEGEERYLNNKITHLEVLKAIKKLKNNRAAGPDNINGELIKYSPMEISTIITNLLNEMFHGNTIPPIGKGTLIPLQKPNKPQGPLNNIRPIILLNTIRKIFRS</sequence>
<evidence type="ECO:0000256" key="1">
    <source>
        <dbReference type="SAM" id="Coils"/>
    </source>
</evidence>
<dbReference type="Proteomes" id="UP000515154">
    <property type="component" value="Unplaced"/>
</dbReference>
<dbReference type="RefSeq" id="XP_029656824.1">
    <property type="nucleotide sequence ID" value="XM_029800964.1"/>
</dbReference>
<dbReference type="PANTHER" id="PTHR19446">
    <property type="entry name" value="REVERSE TRANSCRIPTASES"/>
    <property type="match status" value="1"/>
</dbReference>
<dbReference type="KEGG" id="osn:115230839"/>
<organism evidence="2 3">
    <name type="scientific">Octopus sinensis</name>
    <name type="common">East Asian common octopus</name>
    <dbReference type="NCBI Taxonomy" id="2607531"/>
    <lineage>
        <taxon>Eukaryota</taxon>
        <taxon>Metazoa</taxon>
        <taxon>Spiralia</taxon>
        <taxon>Lophotrochozoa</taxon>
        <taxon>Mollusca</taxon>
        <taxon>Cephalopoda</taxon>
        <taxon>Coleoidea</taxon>
        <taxon>Octopodiformes</taxon>
        <taxon>Octopoda</taxon>
        <taxon>Incirrata</taxon>
        <taxon>Octopodidae</taxon>
        <taxon>Octopus</taxon>
    </lineage>
</organism>
<accession>A0A6P7TWP0</accession>
<dbReference type="AlphaFoldDB" id="A0A6P7TWP0"/>
<name>A0A6P7TWP0_9MOLL</name>
<keyword evidence="1" id="KW-0175">Coiled coil</keyword>
<proteinExistence type="predicted"/>
<evidence type="ECO:0000313" key="2">
    <source>
        <dbReference type="Proteomes" id="UP000515154"/>
    </source>
</evidence>
<feature type="coiled-coil region" evidence="1">
    <location>
        <begin position="7"/>
        <end position="41"/>
    </location>
</feature>
<reference evidence="3" key="1">
    <citation type="submission" date="2025-08" db="UniProtKB">
        <authorList>
            <consortium name="RefSeq"/>
        </authorList>
    </citation>
    <scope>IDENTIFICATION</scope>
</reference>
<keyword evidence="2" id="KW-1185">Reference proteome</keyword>
<protein>
    <submittedName>
        <fullName evidence="3">Uncharacterized protein LOC115230839</fullName>
    </submittedName>
</protein>